<evidence type="ECO:0000313" key="2">
    <source>
        <dbReference type="EMBL" id="CAA9993045.1"/>
    </source>
</evidence>
<feature type="non-terminal residue" evidence="3">
    <location>
        <position position="71"/>
    </location>
</feature>
<evidence type="ECO:0000313" key="4">
    <source>
        <dbReference type="Proteomes" id="UP000479000"/>
    </source>
</evidence>
<dbReference type="AlphaFoldDB" id="A0A6H5GIU9"/>
<gene>
    <name evidence="2" type="ORF">NTEN_LOCUS32</name>
    <name evidence="3" type="ORF">NTEN_LOCUS8605</name>
</gene>
<dbReference type="EMBL" id="CADCXU010000032">
    <property type="protein sequence ID" value="CAA9993045.1"/>
    <property type="molecule type" value="Genomic_DNA"/>
</dbReference>
<organism evidence="3 4">
    <name type="scientific">Nesidiocoris tenuis</name>
    <dbReference type="NCBI Taxonomy" id="355587"/>
    <lineage>
        <taxon>Eukaryota</taxon>
        <taxon>Metazoa</taxon>
        <taxon>Ecdysozoa</taxon>
        <taxon>Arthropoda</taxon>
        <taxon>Hexapoda</taxon>
        <taxon>Insecta</taxon>
        <taxon>Pterygota</taxon>
        <taxon>Neoptera</taxon>
        <taxon>Paraneoptera</taxon>
        <taxon>Hemiptera</taxon>
        <taxon>Heteroptera</taxon>
        <taxon>Panheteroptera</taxon>
        <taxon>Cimicomorpha</taxon>
        <taxon>Miridae</taxon>
        <taxon>Dicyphina</taxon>
        <taxon>Nesidiocoris</taxon>
    </lineage>
</organism>
<dbReference type="EMBL" id="CADCXU010013018">
    <property type="protein sequence ID" value="CAB0002828.1"/>
    <property type="molecule type" value="Genomic_DNA"/>
</dbReference>
<proteinExistence type="predicted"/>
<feature type="region of interest" description="Disordered" evidence="1">
    <location>
        <begin position="29"/>
        <end position="50"/>
    </location>
</feature>
<keyword evidence="4" id="KW-1185">Reference proteome</keyword>
<name>A0A6H5GIU9_9HEMI</name>
<evidence type="ECO:0000313" key="3">
    <source>
        <dbReference type="EMBL" id="CAB0002828.1"/>
    </source>
</evidence>
<sequence>MLGPTRYGTRFLVKISKIYDDSFPLKNPGRRTAYGRRRTADGRRRTADGVRRTADGQKIFIADSDSTPLET</sequence>
<feature type="compositionally biased region" description="Basic and acidic residues" evidence="1">
    <location>
        <begin position="38"/>
        <end position="50"/>
    </location>
</feature>
<evidence type="ECO:0000256" key="1">
    <source>
        <dbReference type="SAM" id="MobiDB-lite"/>
    </source>
</evidence>
<protein>
    <submittedName>
        <fullName evidence="3">Uncharacterized protein</fullName>
    </submittedName>
</protein>
<reference evidence="3 4" key="1">
    <citation type="submission" date="2020-02" db="EMBL/GenBank/DDBJ databases">
        <authorList>
            <person name="Ferguson B K."/>
        </authorList>
    </citation>
    <scope>NUCLEOTIDE SEQUENCE [LARGE SCALE GENOMIC DNA]</scope>
</reference>
<dbReference type="Proteomes" id="UP000479000">
    <property type="component" value="Unassembled WGS sequence"/>
</dbReference>
<accession>A0A6H5GIU9</accession>